<dbReference type="AlphaFoldDB" id="A0A368HCW4"/>
<organism evidence="1 2">
    <name type="scientific">Ancylostoma caninum</name>
    <name type="common">Dog hookworm</name>
    <dbReference type="NCBI Taxonomy" id="29170"/>
    <lineage>
        <taxon>Eukaryota</taxon>
        <taxon>Metazoa</taxon>
        <taxon>Ecdysozoa</taxon>
        <taxon>Nematoda</taxon>
        <taxon>Chromadorea</taxon>
        <taxon>Rhabditida</taxon>
        <taxon>Rhabditina</taxon>
        <taxon>Rhabditomorpha</taxon>
        <taxon>Strongyloidea</taxon>
        <taxon>Ancylostomatidae</taxon>
        <taxon>Ancylostomatinae</taxon>
        <taxon>Ancylostoma</taxon>
    </lineage>
</organism>
<name>A0A368HCW4_ANCCA</name>
<accession>A0A368HCW4</accession>
<dbReference type="EMBL" id="JOJR01000001">
    <property type="protein sequence ID" value="RCN53538.1"/>
    <property type="molecule type" value="Genomic_DNA"/>
</dbReference>
<dbReference type="STRING" id="29170.A0A368HCW4"/>
<dbReference type="OrthoDB" id="8019190at2759"/>
<gene>
    <name evidence="1" type="ORF">ANCCAN_00031</name>
</gene>
<comment type="caution">
    <text evidence="1">The sequence shown here is derived from an EMBL/GenBank/DDBJ whole genome shotgun (WGS) entry which is preliminary data.</text>
</comment>
<evidence type="ECO:0008006" key="3">
    <source>
        <dbReference type="Google" id="ProtNLM"/>
    </source>
</evidence>
<proteinExistence type="predicted"/>
<keyword evidence="2" id="KW-1185">Reference proteome</keyword>
<protein>
    <recommendedName>
        <fullName evidence="3">DUF5641 domain-containing protein</fullName>
    </recommendedName>
</protein>
<sequence>MVGTVKRSLQRTIGRRKLTEELFHTTLCEIESVVNFRPLMTIDDQDSPCEFLRPIDFVYMELSSQKAANEAMSERERLTKKFWTIWKHEYLIELRNRRL</sequence>
<reference evidence="1 2" key="1">
    <citation type="submission" date="2014-10" db="EMBL/GenBank/DDBJ databases">
        <title>Draft genome of the hookworm Ancylostoma caninum.</title>
        <authorList>
            <person name="Mitreva M."/>
        </authorList>
    </citation>
    <scope>NUCLEOTIDE SEQUENCE [LARGE SCALE GENOMIC DNA]</scope>
    <source>
        <strain evidence="1 2">Baltimore</strain>
    </source>
</reference>
<dbReference type="Proteomes" id="UP000252519">
    <property type="component" value="Unassembled WGS sequence"/>
</dbReference>
<evidence type="ECO:0000313" key="1">
    <source>
        <dbReference type="EMBL" id="RCN53538.1"/>
    </source>
</evidence>
<evidence type="ECO:0000313" key="2">
    <source>
        <dbReference type="Proteomes" id="UP000252519"/>
    </source>
</evidence>